<evidence type="ECO:0000256" key="7">
    <source>
        <dbReference type="ARBA" id="ARBA00023180"/>
    </source>
</evidence>
<accession>A0A9D4XJI9</accession>
<comment type="similarity">
    <text evidence="2 11">Belongs to the germin family.</text>
</comment>
<feature type="domain" description="Cupin type-1" evidence="12">
    <location>
        <begin position="101"/>
        <end position="245"/>
    </location>
</feature>
<dbReference type="InterPro" id="IPR011051">
    <property type="entry name" value="RmlC_Cupin_sf"/>
</dbReference>
<evidence type="ECO:0000256" key="5">
    <source>
        <dbReference type="ARBA" id="ARBA00022723"/>
    </source>
</evidence>
<evidence type="ECO:0000256" key="3">
    <source>
        <dbReference type="ARBA" id="ARBA00022523"/>
    </source>
</evidence>
<organism evidence="13 14">
    <name type="scientific">Pisum sativum</name>
    <name type="common">Garden pea</name>
    <name type="synonym">Lathyrus oleraceus</name>
    <dbReference type="NCBI Taxonomy" id="3888"/>
    <lineage>
        <taxon>Eukaryota</taxon>
        <taxon>Viridiplantae</taxon>
        <taxon>Streptophyta</taxon>
        <taxon>Embryophyta</taxon>
        <taxon>Tracheophyta</taxon>
        <taxon>Spermatophyta</taxon>
        <taxon>Magnoliopsida</taxon>
        <taxon>eudicotyledons</taxon>
        <taxon>Gunneridae</taxon>
        <taxon>Pentapetalae</taxon>
        <taxon>rosids</taxon>
        <taxon>fabids</taxon>
        <taxon>Fabales</taxon>
        <taxon>Fabaceae</taxon>
        <taxon>Papilionoideae</taxon>
        <taxon>50 kb inversion clade</taxon>
        <taxon>NPAAA clade</taxon>
        <taxon>Hologalegina</taxon>
        <taxon>IRL clade</taxon>
        <taxon>Fabeae</taxon>
        <taxon>Lathyrus</taxon>
    </lineage>
</organism>
<keyword evidence="14" id="KW-1185">Reference proteome</keyword>
<dbReference type="EMBL" id="JAMSHJ010000004">
    <property type="protein sequence ID" value="KAI5422219.1"/>
    <property type="molecule type" value="Genomic_DNA"/>
</dbReference>
<evidence type="ECO:0000256" key="6">
    <source>
        <dbReference type="ARBA" id="ARBA00023157"/>
    </source>
</evidence>
<dbReference type="PRINTS" id="PR00325">
    <property type="entry name" value="GERMIN"/>
</dbReference>
<feature type="binding site" evidence="9">
    <location>
        <position position="150"/>
    </location>
    <ligand>
        <name>oxalate</name>
        <dbReference type="ChEBI" id="CHEBI:30623"/>
    </ligand>
</feature>
<evidence type="ECO:0000313" key="14">
    <source>
        <dbReference type="Proteomes" id="UP001058974"/>
    </source>
</evidence>
<feature type="binding site" evidence="10">
    <location>
        <position position="193"/>
    </location>
    <ligand>
        <name>Mn(2+)</name>
        <dbReference type="ChEBI" id="CHEBI:29035"/>
    </ligand>
</feature>
<dbReference type="Gramene" id="Psat04G0561600-T1">
    <property type="protein sequence ID" value="KAI5422219.1"/>
    <property type="gene ID" value="KIW84_045616"/>
</dbReference>
<comment type="caution">
    <text evidence="13">The sequence shown here is derived from an EMBL/GenBank/DDBJ whole genome shotgun (WGS) entry which is preliminary data.</text>
</comment>
<keyword evidence="7" id="KW-0325">Glycoprotein</keyword>
<dbReference type="Proteomes" id="UP001058974">
    <property type="component" value="Chromosome 4"/>
</dbReference>
<evidence type="ECO:0000256" key="11">
    <source>
        <dbReference type="RuleBase" id="RU366015"/>
    </source>
</evidence>
<evidence type="ECO:0000256" key="4">
    <source>
        <dbReference type="ARBA" id="ARBA00022525"/>
    </source>
</evidence>
<keyword evidence="4 11" id="KW-0964">Secreted</keyword>
<keyword evidence="5 9" id="KW-0479">Metal-binding</keyword>
<dbReference type="InterPro" id="IPR001929">
    <property type="entry name" value="Germin"/>
</dbReference>
<feature type="binding site" evidence="10">
    <location>
        <position position="148"/>
    </location>
    <ligand>
        <name>Mn(2+)</name>
        <dbReference type="ChEBI" id="CHEBI:29035"/>
    </ligand>
</feature>
<proteinExistence type="inferred from homology"/>
<name>A0A9D4XJI9_PEA</name>
<protein>
    <recommendedName>
        <fullName evidence="11">Germin-like protein</fullName>
    </recommendedName>
</protein>
<dbReference type="Gene3D" id="2.60.120.10">
    <property type="entry name" value="Jelly Rolls"/>
    <property type="match status" value="1"/>
</dbReference>
<evidence type="ECO:0000256" key="2">
    <source>
        <dbReference type="ARBA" id="ARBA00007456"/>
    </source>
</evidence>
<dbReference type="PANTHER" id="PTHR31238">
    <property type="entry name" value="GERMIN-LIKE PROTEIN SUBFAMILY 3 MEMBER 3"/>
    <property type="match status" value="1"/>
</dbReference>
<comment type="subcellular location">
    <subcellularLocation>
        <location evidence="1 11">Secreted</location>
        <location evidence="1 11">Extracellular space</location>
        <location evidence="1 11">Apoplast</location>
    </subcellularLocation>
</comment>
<feature type="binding site" evidence="10">
    <location>
        <position position="155"/>
    </location>
    <ligand>
        <name>Mn(2+)</name>
        <dbReference type="ChEBI" id="CHEBI:29035"/>
    </ligand>
</feature>
<reference evidence="13 14" key="1">
    <citation type="journal article" date="2022" name="Nat. Genet.">
        <title>Improved pea reference genome and pan-genome highlight genomic features and evolutionary characteristics.</title>
        <authorList>
            <person name="Yang T."/>
            <person name="Liu R."/>
            <person name="Luo Y."/>
            <person name="Hu S."/>
            <person name="Wang D."/>
            <person name="Wang C."/>
            <person name="Pandey M.K."/>
            <person name="Ge S."/>
            <person name="Xu Q."/>
            <person name="Li N."/>
            <person name="Li G."/>
            <person name="Huang Y."/>
            <person name="Saxena R.K."/>
            <person name="Ji Y."/>
            <person name="Li M."/>
            <person name="Yan X."/>
            <person name="He Y."/>
            <person name="Liu Y."/>
            <person name="Wang X."/>
            <person name="Xiang C."/>
            <person name="Varshney R.K."/>
            <person name="Ding H."/>
            <person name="Gao S."/>
            <person name="Zong X."/>
        </authorList>
    </citation>
    <scope>NUCLEOTIDE SEQUENCE [LARGE SCALE GENOMIC DNA]</scope>
    <source>
        <strain evidence="13 14">cv. Zhongwan 6</strain>
    </source>
</reference>
<dbReference type="CDD" id="cd02241">
    <property type="entry name" value="cupin_OxOx"/>
    <property type="match status" value="1"/>
</dbReference>
<dbReference type="InterPro" id="IPR014710">
    <property type="entry name" value="RmlC-like_jellyroll"/>
</dbReference>
<feature type="binding site" evidence="9">
    <location>
        <position position="155"/>
    </location>
    <ligand>
        <name>oxalate</name>
        <dbReference type="ChEBI" id="CHEBI:30623"/>
    </ligand>
</feature>
<dbReference type="GO" id="GO:0030145">
    <property type="term" value="F:manganese ion binding"/>
    <property type="evidence" value="ECO:0007669"/>
    <property type="project" value="UniProtKB-UniRule"/>
</dbReference>
<evidence type="ECO:0000259" key="12">
    <source>
        <dbReference type="SMART" id="SM00835"/>
    </source>
</evidence>
<sequence length="255" mass="27564">MMMDATPTKDNLPASFYDAKRLVLKLGLEVRKINCYISGSMLFYDNEFGTNDGALEECKFCKSPRYKVRNKAINYLSLPKTSLGYQCKSEKDVTVDDFVFSGFVPGNATKNFNTGITFVNVDKLPGLNGLGISTVRADIGVNGSVPLHSHPDATEIIIIVEGELNVGFITPTKVFLKDAKPGDVIAVPKGQLHFLVNTGAKKAVAFAAFSSSDPSVQTLDLLLFGNDLSTDVLSKTTLLDVGQIQKLKAVFGGKN</sequence>
<evidence type="ECO:0000256" key="10">
    <source>
        <dbReference type="PIRSR" id="PIRSR601929-2"/>
    </source>
</evidence>
<dbReference type="SMART" id="SM00835">
    <property type="entry name" value="Cupin_1"/>
    <property type="match status" value="1"/>
</dbReference>
<dbReference type="InterPro" id="IPR006045">
    <property type="entry name" value="Cupin_1"/>
</dbReference>
<dbReference type="GO" id="GO:0048046">
    <property type="term" value="C:apoplast"/>
    <property type="evidence" value="ECO:0007669"/>
    <property type="project" value="UniProtKB-SubCell"/>
</dbReference>
<dbReference type="InterPro" id="IPR019780">
    <property type="entry name" value="Germin_Mn-BS"/>
</dbReference>
<keyword evidence="3 11" id="KW-0052">Apoplast</keyword>
<dbReference type="SUPFAM" id="SSF51182">
    <property type="entry name" value="RmlC-like cupins"/>
    <property type="match status" value="1"/>
</dbReference>
<dbReference type="Pfam" id="PF00190">
    <property type="entry name" value="Cupin_1"/>
    <property type="match status" value="1"/>
</dbReference>
<dbReference type="AlphaFoldDB" id="A0A9D4XJI9"/>
<feature type="binding site" evidence="10">
    <location>
        <position position="150"/>
    </location>
    <ligand>
        <name>Mn(2+)</name>
        <dbReference type="ChEBI" id="CHEBI:29035"/>
    </ligand>
</feature>
<evidence type="ECO:0000256" key="8">
    <source>
        <dbReference type="ARBA" id="ARBA00023211"/>
    </source>
</evidence>
<keyword evidence="6" id="KW-1015">Disulfide bond</keyword>
<evidence type="ECO:0000256" key="1">
    <source>
        <dbReference type="ARBA" id="ARBA00004271"/>
    </source>
</evidence>
<gene>
    <name evidence="13" type="ORF">KIW84_045616</name>
</gene>
<dbReference type="PROSITE" id="PS00725">
    <property type="entry name" value="GERMIN"/>
    <property type="match status" value="1"/>
</dbReference>
<evidence type="ECO:0000313" key="13">
    <source>
        <dbReference type="EMBL" id="KAI5422219.1"/>
    </source>
</evidence>
<evidence type="ECO:0000256" key="9">
    <source>
        <dbReference type="PIRSR" id="PIRSR601929-1"/>
    </source>
</evidence>
<keyword evidence="8 9" id="KW-0464">Manganese</keyword>